<evidence type="ECO:0000256" key="2">
    <source>
        <dbReference type="ARBA" id="ARBA00022912"/>
    </source>
</evidence>
<dbReference type="GO" id="GO:0043409">
    <property type="term" value="P:negative regulation of MAPK cascade"/>
    <property type="evidence" value="ECO:0007669"/>
    <property type="project" value="TreeGrafter"/>
</dbReference>
<dbReference type="CDD" id="cd14498">
    <property type="entry name" value="DSP"/>
    <property type="match status" value="1"/>
</dbReference>
<dbReference type="Gene3D" id="3.90.190.10">
    <property type="entry name" value="Protein tyrosine phosphatase superfamily"/>
    <property type="match status" value="1"/>
</dbReference>
<dbReference type="PROSITE" id="PS00383">
    <property type="entry name" value="TYR_PHOSPHATASE_1"/>
    <property type="match status" value="1"/>
</dbReference>
<dbReference type="PANTHER" id="PTHR10159">
    <property type="entry name" value="DUAL SPECIFICITY PROTEIN PHOSPHATASE"/>
    <property type="match status" value="1"/>
</dbReference>
<protein>
    <recommendedName>
        <fullName evidence="6">Tyrosine specific protein phosphatases domain-containing protein</fullName>
    </recommendedName>
</protein>
<dbReference type="SUPFAM" id="SSF52799">
    <property type="entry name" value="(Phosphotyrosine protein) phosphatases II"/>
    <property type="match status" value="1"/>
</dbReference>
<dbReference type="PROSITE" id="PS50056">
    <property type="entry name" value="TYR_PHOSPHATASE_2"/>
    <property type="match status" value="1"/>
</dbReference>
<feature type="domain" description="Tyrosine specific protein phosphatases" evidence="4">
    <location>
        <begin position="103"/>
        <end position="172"/>
    </location>
</feature>
<name>A0A6C0CCD6_9ZZZZ</name>
<dbReference type="Pfam" id="PF00782">
    <property type="entry name" value="DSPc"/>
    <property type="match status" value="1"/>
</dbReference>
<dbReference type="InterPro" id="IPR000387">
    <property type="entry name" value="Tyr_Pase_dom"/>
</dbReference>
<dbReference type="GO" id="GO:0004721">
    <property type="term" value="F:phosphoprotein phosphatase activity"/>
    <property type="evidence" value="ECO:0007669"/>
    <property type="project" value="UniProtKB-KW"/>
</dbReference>
<dbReference type="SMART" id="SM00195">
    <property type="entry name" value="DSPc"/>
    <property type="match status" value="1"/>
</dbReference>
<dbReference type="GO" id="GO:0005737">
    <property type="term" value="C:cytoplasm"/>
    <property type="evidence" value="ECO:0007669"/>
    <property type="project" value="TreeGrafter"/>
</dbReference>
<reference evidence="5" key="1">
    <citation type="journal article" date="2020" name="Nature">
        <title>Giant virus diversity and host interactions through global metagenomics.</title>
        <authorList>
            <person name="Schulz F."/>
            <person name="Roux S."/>
            <person name="Paez-Espino D."/>
            <person name="Jungbluth S."/>
            <person name="Walsh D.A."/>
            <person name="Denef V.J."/>
            <person name="McMahon K.D."/>
            <person name="Konstantinidis K.T."/>
            <person name="Eloe-Fadrosh E.A."/>
            <person name="Kyrpides N.C."/>
            <person name="Woyke T."/>
        </authorList>
    </citation>
    <scope>NUCLEOTIDE SEQUENCE</scope>
    <source>
        <strain evidence="5">GVMAG-M-3300020192-26</strain>
    </source>
</reference>
<accession>A0A6C0CCD6</accession>
<evidence type="ECO:0000313" key="5">
    <source>
        <dbReference type="EMBL" id="QHT01500.1"/>
    </source>
</evidence>
<dbReference type="AlphaFoldDB" id="A0A6C0CCD6"/>
<organism evidence="5">
    <name type="scientific">viral metagenome</name>
    <dbReference type="NCBI Taxonomy" id="1070528"/>
    <lineage>
        <taxon>unclassified sequences</taxon>
        <taxon>metagenomes</taxon>
        <taxon>organismal metagenomes</taxon>
    </lineage>
</organism>
<dbReference type="InterPro" id="IPR000340">
    <property type="entry name" value="Dual-sp_phosphatase_cat-dom"/>
</dbReference>
<dbReference type="InterPro" id="IPR016130">
    <property type="entry name" value="Tyr_Pase_AS"/>
</dbReference>
<sequence length="178" mass="21233">MHTSWEFVKNPNTEYYRTMRIINDLICQLNYLSDKIHREPNATHILNNIWLGNMEAACDFNFVTKNKIMDIMNVTPDGFDNFGFITYHRYPIKDENINKNLAHRALDTGAAIIHKCVRENRPILIHCKRGHHRSATIIMYYLMKYLSFDLSQAIIFIKRKRPKSFRRVTHFLQFLVQK</sequence>
<evidence type="ECO:0000256" key="1">
    <source>
        <dbReference type="ARBA" id="ARBA00022801"/>
    </source>
</evidence>
<proteinExistence type="predicted"/>
<keyword evidence="2" id="KW-0904">Protein phosphatase</keyword>
<feature type="domain" description="Tyrosine-protein phosphatase" evidence="3">
    <location>
        <begin position="41"/>
        <end position="178"/>
    </location>
</feature>
<dbReference type="InterPro" id="IPR029021">
    <property type="entry name" value="Prot-tyrosine_phosphatase-like"/>
</dbReference>
<keyword evidence="1" id="KW-0378">Hydrolase</keyword>
<evidence type="ECO:0008006" key="6">
    <source>
        <dbReference type="Google" id="ProtNLM"/>
    </source>
</evidence>
<dbReference type="PROSITE" id="PS50054">
    <property type="entry name" value="TYR_PHOSPHATASE_DUAL"/>
    <property type="match status" value="1"/>
</dbReference>
<evidence type="ECO:0000259" key="4">
    <source>
        <dbReference type="PROSITE" id="PS50056"/>
    </source>
</evidence>
<dbReference type="InterPro" id="IPR020422">
    <property type="entry name" value="TYR_PHOSPHATASE_DUAL_dom"/>
</dbReference>
<dbReference type="EMBL" id="MN739374">
    <property type="protein sequence ID" value="QHT01500.1"/>
    <property type="molecule type" value="Genomic_DNA"/>
</dbReference>
<dbReference type="PANTHER" id="PTHR10159:SF519">
    <property type="entry name" value="DUAL SPECIFICITY PROTEIN PHOSPHATASE MPK3"/>
    <property type="match status" value="1"/>
</dbReference>
<evidence type="ECO:0000259" key="3">
    <source>
        <dbReference type="PROSITE" id="PS50054"/>
    </source>
</evidence>